<organism evidence="1 2">
    <name type="scientific">Lacticaseibacillus paracasei subsp. paracasei Lpp71</name>
    <dbReference type="NCBI Taxonomy" id="1256207"/>
    <lineage>
        <taxon>Bacteria</taxon>
        <taxon>Bacillati</taxon>
        <taxon>Bacillota</taxon>
        <taxon>Bacilli</taxon>
        <taxon>Lactobacillales</taxon>
        <taxon>Lactobacillaceae</taxon>
        <taxon>Lacticaseibacillus</taxon>
    </lineage>
</organism>
<evidence type="ECO:0000313" key="2">
    <source>
        <dbReference type="Proteomes" id="UP000014252"/>
    </source>
</evidence>
<accession>A0A8E0IRG7</accession>
<comment type="caution">
    <text evidence="1">The sequence shown here is derived from an EMBL/GenBank/DDBJ whole genome shotgun (WGS) entry which is preliminary data.</text>
</comment>
<name>A0A8E0IRG7_LACPA</name>
<proteinExistence type="predicted"/>
<dbReference type="AlphaFoldDB" id="A0A8E0IRG7"/>
<protein>
    <submittedName>
        <fullName evidence="1">Uncharacterized protein</fullName>
    </submittedName>
</protein>
<evidence type="ECO:0000313" key="1">
    <source>
        <dbReference type="EMBL" id="EPC73448.1"/>
    </source>
</evidence>
<sequence length="63" mass="7000">MLALRSLNQDIFNDLRCQQPTTMLLMILSKQSLAKMAIASGIINSTRTNTFASFKSEYASADQ</sequence>
<dbReference type="Proteomes" id="UP000014252">
    <property type="component" value="Unassembled WGS sequence"/>
</dbReference>
<gene>
    <name evidence="1" type="ORF">Lpp71_08702</name>
</gene>
<reference evidence="1 2" key="1">
    <citation type="journal article" date="2013" name="PLoS ONE">
        <title>Lactobacillus paracasei comparative genomics: towards species pan-genome definition and exploitation of diversity.</title>
        <authorList>
            <person name="Smokvina T."/>
            <person name="Wels M."/>
            <person name="Polka J."/>
            <person name="Chervaux C."/>
            <person name="Brisse S."/>
            <person name="Boekhorst J."/>
            <person name="van Hylckama Vlieg J.E."/>
            <person name="Siezen R.J."/>
        </authorList>
    </citation>
    <scope>NUCLEOTIDE SEQUENCE [LARGE SCALE GENOMIC DNA]</scope>
    <source>
        <strain evidence="1 2">Lpp71</strain>
    </source>
</reference>
<dbReference type="EMBL" id="ANKD01000412">
    <property type="protein sequence ID" value="EPC73448.1"/>
    <property type="molecule type" value="Genomic_DNA"/>
</dbReference>